<keyword evidence="5" id="KW-0862">Zinc</keyword>
<reference evidence="9 10" key="1">
    <citation type="journal article" date="2015" name="Sci. Rep.">
        <title>Chromosome-level genome map provides insights into diverse defense mechanisms in the medicinal fungus Ganoderma sinense.</title>
        <authorList>
            <person name="Zhu Y."/>
            <person name="Xu J."/>
            <person name="Sun C."/>
            <person name="Zhou S."/>
            <person name="Xu H."/>
            <person name="Nelson D.R."/>
            <person name="Qian J."/>
            <person name="Song J."/>
            <person name="Luo H."/>
            <person name="Xiang L."/>
            <person name="Li Y."/>
            <person name="Xu Z."/>
            <person name="Ji A."/>
            <person name="Wang L."/>
            <person name="Lu S."/>
            <person name="Hayward A."/>
            <person name="Sun W."/>
            <person name="Li X."/>
            <person name="Schwartz D.C."/>
            <person name="Wang Y."/>
            <person name="Chen S."/>
        </authorList>
    </citation>
    <scope>NUCLEOTIDE SEQUENCE [LARGE SCALE GENOMIC DNA]</scope>
    <source>
        <strain evidence="9 10">ZZ0214-1</strain>
    </source>
</reference>
<dbReference type="Gene3D" id="3.20.20.140">
    <property type="entry name" value="Metal-dependent hydrolases"/>
    <property type="match status" value="1"/>
</dbReference>
<evidence type="ECO:0000256" key="5">
    <source>
        <dbReference type="ARBA" id="ARBA00022833"/>
    </source>
</evidence>
<dbReference type="AlphaFoldDB" id="A0A2G8SAR0"/>
<dbReference type="Pfam" id="PF00962">
    <property type="entry name" value="A_deaminase"/>
    <property type="match status" value="1"/>
</dbReference>
<dbReference type="GO" id="GO:0009117">
    <property type="term" value="P:nucleotide metabolic process"/>
    <property type="evidence" value="ECO:0007669"/>
    <property type="project" value="UniProtKB-KW"/>
</dbReference>
<evidence type="ECO:0000313" key="9">
    <source>
        <dbReference type="EMBL" id="PIL30845.1"/>
    </source>
</evidence>
<dbReference type="GO" id="GO:0046872">
    <property type="term" value="F:metal ion binding"/>
    <property type="evidence" value="ECO:0007669"/>
    <property type="project" value="UniProtKB-KW"/>
</dbReference>
<protein>
    <recommendedName>
        <fullName evidence="8">Adenosine deaminase domain-containing protein</fullName>
    </recommendedName>
</protein>
<keyword evidence="3" id="KW-0479">Metal-binding</keyword>
<comment type="cofactor">
    <cofactor evidence="1">
        <name>Zn(2+)</name>
        <dbReference type="ChEBI" id="CHEBI:29105"/>
    </cofactor>
</comment>
<gene>
    <name evidence="9" type="ORF">GSI_07013</name>
</gene>
<evidence type="ECO:0000313" key="10">
    <source>
        <dbReference type="Proteomes" id="UP000230002"/>
    </source>
</evidence>
<organism evidence="9 10">
    <name type="scientific">Ganoderma sinense ZZ0214-1</name>
    <dbReference type="NCBI Taxonomy" id="1077348"/>
    <lineage>
        <taxon>Eukaryota</taxon>
        <taxon>Fungi</taxon>
        <taxon>Dikarya</taxon>
        <taxon>Basidiomycota</taxon>
        <taxon>Agaricomycotina</taxon>
        <taxon>Agaricomycetes</taxon>
        <taxon>Polyporales</taxon>
        <taxon>Polyporaceae</taxon>
        <taxon>Ganoderma</taxon>
    </lineage>
</organism>
<evidence type="ECO:0000256" key="2">
    <source>
        <dbReference type="ARBA" id="ARBA00006676"/>
    </source>
</evidence>
<dbReference type="OrthoDB" id="272271at2759"/>
<dbReference type="PANTHER" id="PTHR11409:SF42">
    <property type="entry name" value="ADENOSINE DEAMINASE-LIKE PROTEIN"/>
    <property type="match status" value="1"/>
</dbReference>
<comment type="catalytic activity">
    <reaction evidence="7">
        <text>N(6)-methyl-AMP + H2O + H(+) = IMP + methylamine</text>
        <dbReference type="Rhea" id="RHEA:16001"/>
        <dbReference type="ChEBI" id="CHEBI:15377"/>
        <dbReference type="ChEBI" id="CHEBI:15378"/>
        <dbReference type="ChEBI" id="CHEBI:58053"/>
        <dbReference type="ChEBI" id="CHEBI:59338"/>
        <dbReference type="ChEBI" id="CHEBI:144842"/>
    </reaction>
    <physiologicalReaction direction="left-to-right" evidence="7">
        <dbReference type="Rhea" id="RHEA:16002"/>
    </physiologicalReaction>
</comment>
<dbReference type="PANTHER" id="PTHR11409">
    <property type="entry name" value="ADENOSINE DEAMINASE"/>
    <property type="match status" value="1"/>
</dbReference>
<dbReference type="Proteomes" id="UP000230002">
    <property type="component" value="Unassembled WGS sequence"/>
</dbReference>
<evidence type="ECO:0000256" key="3">
    <source>
        <dbReference type="ARBA" id="ARBA00022723"/>
    </source>
</evidence>
<dbReference type="STRING" id="1077348.A0A2G8SAR0"/>
<dbReference type="GO" id="GO:0004000">
    <property type="term" value="F:adenosine deaminase activity"/>
    <property type="evidence" value="ECO:0007669"/>
    <property type="project" value="TreeGrafter"/>
</dbReference>
<evidence type="ECO:0000256" key="1">
    <source>
        <dbReference type="ARBA" id="ARBA00001947"/>
    </source>
</evidence>
<proteinExistence type="inferred from homology"/>
<feature type="domain" description="Adenosine deaminase" evidence="8">
    <location>
        <begin position="28"/>
        <end position="353"/>
    </location>
</feature>
<name>A0A2G8SAR0_9APHY</name>
<dbReference type="GO" id="GO:0006154">
    <property type="term" value="P:adenosine catabolic process"/>
    <property type="evidence" value="ECO:0007669"/>
    <property type="project" value="TreeGrafter"/>
</dbReference>
<evidence type="ECO:0000256" key="7">
    <source>
        <dbReference type="ARBA" id="ARBA00048787"/>
    </source>
</evidence>
<evidence type="ECO:0000259" key="8">
    <source>
        <dbReference type="Pfam" id="PF00962"/>
    </source>
</evidence>
<dbReference type="InterPro" id="IPR001365">
    <property type="entry name" value="A_deaminase_dom"/>
</dbReference>
<keyword evidence="10" id="KW-1185">Reference proteome</keyword>
<sequence>MAHIVHGPAAEALASLSPAQLEFLKKVPKPELHAHLNGSIPFHLLQQLAYERSTSTTADGQTVALPENVRAGLEKLQAGVVLDELHDFFDLFPAIYSLTSNPTTLARAARGVLEHFLESKDPDGYPEAAYIELRSIPRETPEMTRRQYIETVLDEVERYPPDRAAYIVALDRKMEPRFAAECVRHAIELKNAGRRVVGVDLCGDPLAGNMAEFEEYFRAAKEAGLGVTLHIAEVRECPSADTLRLLSFKPDRLGHATFLDEEAKKVVHTEEMCIELCLSSNLLCKTVATLDMHHIRYYLGHNHPIAICTDDILPFRNSLLGEYALLMAAPPLGLGLKEAEIEKIAQMGMDSRFR</sequence>
<dbReference type="InterPro" id="IPR032466">
    <property type="entry name" value="Metal_Hydrolase"/>
</dbReference>
<dbReference type="InterPro" id="IPR006330">
    <property type="entry name" value="Ado/ade_deaminase"/>
</dbReference>
<keyword evidence="6" id="KW-0546">Nucleotide metabolism</keyword>
<comment type="caution">
    <text evidence="9">The sequence shown here is derived from an EMBL/GenBank/DDBJ whole genome shotgun (WGS) entry which is preliminary data.</text>
</comment>
<keyword evidence="4" id="KW-0378">Hydrolase</keyword>
<dbReference type="EMBL" id="AYKW01000013">
    <property type="protein sequence ID" value="PIL30845.1"/>
    <property type="molecule type" value="Genomic_DNA"/>
</dbReference>
<evidence type="ECO:0000256" key="4">
    <source>
        <dbReference type="ARBA" id="ARBA00022801"/>
    </source>
</evidence>
<comment type="similarity">
    <text evidence="2">Belongs to the metallo-dependent hydrolases superfamily. Adenosine and AMP deaminases family.</text>
</comment>
<dbReference type="SUPFAM" id="SSF51556">
    <property type="entry name" value="Metallo-dependent hydrolases"/>
    <property type="match status" value="1"/>
</dbReference>
<accession>A0A2G8SAR0</accession>
<dbReference type="GO" id="GO:0046103">
    <property type="term" value="P:inosine biosynthetic process"/>
    <property type="evidence" value="ECO:0007669"/>
    <property type="project" value="TreeGrafter"/>
</dbReference>
<evidence type="ECO:0000256" key="6">
    <source>
        <dbReference type="ARBA" id="ARBA00023080"/>
    </source>
</evidence>